<keyword evidence="1" id="KW-1133">Transmembrane helix</keyword>
<dbReference type="EMBL" id="SJPU01000001">
    <property type="protein sequence ID" value="TWU20047.1"/>
    <property type="molecule type" value="Genomic_DNA"/>
</dbReference>
<organism evidence="2 3">
    <name type="scientific">Allorhodopirellula heiligendammensis</name>
    <dbReference type="NCBI Taxonomy" id="2714739"/>
    <lineage>
        <taxon>Bacteria</taxon>
        <taxon>Pseudomonadati</taxon>
        <taxon>Planctomycetota</taxon>
        <taxon>Planctomycetia</taxon>
        <taxon>Pirellulales</taxon>
        <taxon>Pirellulaceae</taxon>
        <taxon>Allorhodopirellula</taxon>
    </lineage>
</organism>
<sequence length="175" mass="19094">MPACDTRTVLKPDPYAPHVELDPSARNGRAEFLWNALILVGMLAIGALPVRFLISYYGLVFGGDNPGPDAWSVFAQEVANNLSITLGLVLVLTSFSTMPLHQSPLLTRAIAISACVLISLDFHLLRWRIAPEHPARAMIFAAMMPTMIVFGCGVPRAASYVLRYFRNLRPAQSGG</sequence>
<reference evidence="2 3" key="1">
    <citation type="journal article" date="2020" name="Antonie Van Leeuwenhoek">
        <title>Rhodopirellula heiligendammensis sp. nov., Rhodopirellula pilleata sp. nov., and Rhodopirellula solitaria sp. nov. isolated from natural or artificial marine surfaces in Northern Germany and California, USA, and emended description of the genus Rhodopirellula.</title>
        <authorList>
            <person name="Kallscheuer N."/>
            <person name="Wiegand S."/>
            <person name="Jogler M."/>
            <person name="Boedeker C."/>
            <person name="Peeters S.H."/>
            <person name="Rast P."/>
            <person name="Heuer A."/>
            <person name="Jetten M.S.M."/>
            <person name="Rohde M."/>
            <person name="Jogler C."/>
        </authorList>
    </citation>
    <scope>NUCLEOTIDE SEQUENCE [LARGE SCALE GENOMIC DNA]</scope>
    <source>
        <strain evidence="2 3">Poly21</strain>
    </source>
</reference>
<feature type="transmembrane region" description="Helical" evidence="1">
    <location>
        <begin position="32"/>
        <end position="58"/>
    </location>
</feature>
<feature type="transmembrane region" description="Helical" evidence="1">
    <location>
        <begin position="105"/>
        <end position="125"/>
    </location>
</feature>
<evidence type="ECO:0000313" key="2">
    <source>
        <dbReference type="EMBL" id="TWU20047.1"/>
    </source>
</evidence>
<name>A0A5C6C7Q3_9BACT</name>
<comment type="caution">
    <text evidence="2">The sequence shown here is derived from an EMBL/GenBank/DDBJ whole genome shotgun (WGS) entry which is preliminary data.</text>
</comment>
<evidence type="ECO:0000313" key="3">
    <source>
        <dbReference type="Proteomes" id="UP000319908"/>
    </source>
</evidence>
<keyword evidence="3" id="KW-1185">Reference proteome</keyword>
<gene>
    <name evidence="2" type="ORF">Poly21_22280</name>
</gene>
<dbReference type="AlphaFoldDB" id="A0A5C6C7Q3"/>
<dbReference type="Proteomes" id="UP000319908">
    <property type="component" value="Unassembled WGS sequence"/>
</dbReference>
<keyword evidence="1" id="KW-0472">Membrane</keyword>
<proteinExistence type="predicted"/>
<feature type="transmembrane region" description="Helical" evidence="1">
    <location>
        <begin position="78"/>
        <end position="98"/>
    </location>
</feature>
<feature type="transmembrane region" description="Helical" evidence="1">
    <location>
        <begin position="137"/>
        <end position="162"/>
    </location>
</feature>
<keyword evidence="1" id="KW-0812">Transmembrane</keyword>
<accession>A0A5C6C7Q3</accession>
<protein>
    <submittedName>
        <fullName evidence="2">Uncharacterized protein</fullName>
    </submittedName>
</protein>
<evidence type="ECO:0000256" key="1">
    <source>
        <dbReference type="SAM" id="Phobius"/>
    </source>
</evidence>